<feature type="region of interest" description="Disordered" evidence="1">
    <location>
        <begin position="210"/>
        <end position="241"/>
    </location>
</feature>
<protein>
    <submittedName>
        <fullName evidence="2">Uncharacterized protein</fullName>
    </submittedName>
</protein>
<reference evidence="2" key="1">
    <citation type="journal article" date="2014" name="Nat. Commun.">
        <title>The rainbow trout genome provides novel insights into evolution after whole-genome duplication in vertebrates.</title>
        <authorList>
            <person name="Berthelot C."/>
            <person name="Brunet F."/>
            <person name="Chalopin D."/>
            <person name="Juanchich A."/>
            <person name="Bernard M."/>
            <person name="Noel B."/>
            <person name="Bento P."/>
            <person name="Da Silva C."/>
            <person name="Labadie K."/>
            <person name="Alberti A."/>
            <person name="Aury J.M."/>
            <person name="Louis A."/>
            <person name="Dehais P."/>
            <person name="Bardou P."/>
            <person name="Montfort J."/>
            <person name="Klopp C."/>
            <person name="Cabau C."/>
            <person name="Gaspin C."/>
            <person name="Thorgaard G.H."/>
            <person name="Boussaha M."/>
            <person name="Quillet E."/>
            <person name="Guyomard R."/>
            <person name="Galiana D."/>
            <person name="Bobe J."/>
            <person name="Volff J.N."/>
            <person name="Genet C."/>
            <person name="Wincker P."/>
            <person name="Jaillon O."/>
            <person name="Roest Crollius H."/>
            <person name="Guiguen Y."/>
        </authorList>
    </citation>
    <scope>NUCLEOTIDE SEQUENCE [LARGE SCALE GENOMIC DNA]</scope>
</reference>
<dbReference type="Proteomes" id="UP000193380">
    <property type="component" value="Unassembled WGS sequence"/>
</dbReference>
<evidence type="ECO:0000313" key="3">
    <source>
        <dbReference type="Proteomes" id="UP000193380"/>
    </source>
</evidence>
<dbReference type="OrthoDB" id="8853457at2759"/>
<name>A0A060Y3B8_ONCMY</name>
<evidence type="ECO:0000256" key="1">
    <source>
        <dbReference type="SAM" id="MobiDB-lite"/>
    </source>
</evidence>
<sequence>MDEELASADASMSFQCPSPSALDKGFLDQSLSASALSLTGQSTSVLPPNRIVVEYYGSKQSLLASLCQSPNPVSPSQAMNLNSKEATQTPGLTIPVESKSSTPAEQVLLQKPKLACPLDLSYIDLTASQVAWEVSLIKPETNSPKPILESSTLETTWSPKFQSAPPSLAEISLIWSGSPPHGNDTEDNQRSWKEVTMASSLSSSLSQISGSAAEDEWQRRTAIPTGFDKPKWGCDSAVLKS</sequence>
<dbReference type="PaxDb" id="8022-A0A060Y3B8"/>
<accession>A0A060Y3B8</accession>
<reference evidence="2" key="2">
    <citation type="submission" date="2014-03" db="EMBL/GenBank/DDBJ databases">
        <authorList>
            <person name="Genoscope - CEA"/>
        </authorList>
    </citation>
    <scope>NUCLEOTIDE SEQUENCE</scope>
</reference>
<dbReference type="AlphaFoldDB" id="A0A060Y3B8"/>
<proteinExistence type="predicted"/>
<dbReference type="EMBL" id="FR906230">
    <property type="protein sequence ID" value="CDQ83675.1"/>
    <property type="molecule type" value="Genomic_DNA"/>
</dbReference>
<gene>
    <name evidence="2" type="ORF">GSONMT00054456001</name>
</gene>
<organism evidence="2 3">
    <name type="scientific">Oncorhynchus mykiss</name>
    <name type="common">Rainbow trout</name>
    <name type="synonym">Salmo gairdneri</name>
    <dbReference type="NCBI Taxonomy" id="8022"/>
    <lineage>
        <taxon>Eukaryota</taxon>
        <taxon>Metazoa</taxon>
        <taxon>Chordata</taxon>
        <taxon>Craniata</taxon>
        <taxon>Vertebrata</taxon>
        <taxon>Euteleostomi</taxon>
        <taxon>Actinopterygii</taxon>
        <taxon>Neopterygii</taxon>
        <taxon>Teleostei</taxon>
        <taxon>Protacanthopterygii</taxon>
        <taxon>Salmoniformes</taxon>
        <taxon>Salmonidae</taxon>
        <taxon>Salmoninae</taxon>
        <taxon>Oncorhynchus</taxon>
    </lineage>
</organism>
<evidence type="ECO:0000313" key="2">
    <source>
        <dbReference type="EMBL" id="CDQ83675.1"/>
    </source>
</evidence>